<feature type="transmembrane region" description="Helical" evidence="1">
    <location>
        <begin position="110"/>
        <end position="127"/>
    </location>
</feature>
<feature type="transmembrane region" description="Helical" evidence="1">
    <location>
        <begin position="75"/>
        <end position="104"/>
    </location>
</feature>
<dbReference type="AlphaFoldDB" id="A0A844HN10"/>
<feature type="transmembrane region" description="Helical" evidence="1">
    <location>
        <begin position="166"/>
        <end position="188"/>
    </location>
</feature>
<dbReference type="PIRSF" id="PIRSF016919">
    <property type="entry name" value="HupE_UreJ"/>
    <property type="match status" value="1"/>
</dbReference>
<feature type="transmembrane region" description="Helical" evidence="1">
    <location>
        <begin position="42"/>
        <end position="63"/>
    </location>
</feature>
<dbReference type="Proteomes" id="UP000449846">
    <property type="component" value="Unassembled WGS sequence"/>
</dbReference>
<evidence type="ECO:0000256" key="2">
    <source>
        <dbReference type="SAM" id="SignalP"/>
    </source>
</evidence>
<keyword evidence="1" id="KW-1133">Transmembrane helix</keyword>
<keyword evidence="4" id="KW-1185">Reference proteome</keyword>
<dbReference type="Pfam" id="PF04955">
    <property type="entry name" value="HupE_UreJ"/>
    <property type="match status" value="1"/>
</dbReference>
<evidence type="ECO:0000313" key="4">
    <source>
        <dbReference type="Proteomes" id="UP000449846"/>
    </source>
</evidence>
<dbReference type="OrthoDB" id="9808192at2"/>
<name>A0A844HN10_9RHOB</name>
<keyword evidence="1" id="KW-0472">Membrane</keyword>
<reference evidence="3 4" key="1">
    <citation type="submission" date="2019-11" db="EMBL/GenBank/DDBJ databases">
        <authorList>
            <person name="Dong K."/>
        </authorList>
    </citation>
    <scope>NUCLEOTIDE SEQUENCE [LARGE SCALE GENOMIC DNA]</scope>
    <source>
        <strain evidence="3 4">NBRC 112902</strain>
    </source>
</reference>
<protein>
    <submittedName>
        <fullName evidence="3">Ni/Fe hydrogenase</fullName>
    </submittedName>
</protein>
<keyword evidence="2" id="KW-0732">Signal</keyword>
<feature type="signal peptide" evidence="2">
    <location>
        <begin position="1"/>
        <end position="18"/>
    </location>
</feature>
<accession>A0A844HN10</accession>
<feature type="transmembrane region" description="Helical" evidence="1">
    <location>
        <begin position="139"/>
        <end position="160"/>
    </location>
</feature>
<proteinExistence type="predicted"/>
<dbReference type="RefSeq" id="WP_155041249.1">
    <property type="nucleotide sequence ID" value="NZ_WMIG01000014.1"/>
</dbReference>
<keyword evidence="1" id="KW-0812">Transmembrane</keyword>
<gene>
    <name evidence="3" type="ORF">GL300_18980</name>
</gene>
<evidence type="ECO:0000256" key="1">
    <source>
        <dbReference type="SAM" id="Phobius"/>
    </source>
</evidence>
<organism evidence="3 4">
    <name type="scientific">Paracoccus litorisediminis</name>
    <dbReference type="NCBI Taxonomy" id="2006130"/>
    <lineage>
        <taxon>Bacteria</taxon>
        <taxon>Pseudomonadati</taxon>
        <taxon>Pseudomonadota</taxon>
        <taxon>Alphaproteobacteria</taxon>
        <taxon>Rhodobacterales</taxon>
        <taxon>Paracoccaceae</taxon>
        <taxon>Paracoccus</taxon>
    </lineage>
</organism>
<evidence type="ECO:0000313" key="3">
    <source>
        <dbReference type="EMBL" id="MTH61300.1"/>
    </source>
</evidence>
<dbReference type="InterPro" id="IPR007038">
    <property type="entry name" value="HupE_UreJ"/>
</dbReference>
<feature type="chain" id="PRO_5032416424" evidence="2">
    <location>
        <begin position="19"/>
        <end position="189"/>
    </location>
</feature>
<sequence>MLRVITACLILLPGVALAHPGHVAQGDFTTGFLHPMLGPDHVLAMVAVGLWAAVIGSPATWLLPLTFPLAMLAGGALGAFGVALPAVEAGIAASAIVIGVAVMLALRPPMWLATLAVAVFAVFHGHAHGTEMPGAADPFRYALGFVLATVLLHLVGIGLGRMTRSAALTLPLHGLGGLIAVGGLGFLVG</sequence>
<comment type="caution">
    <text evidence="3">The sequence shown here is derived from an EMBL/GenBank/DDBJ whole genome shotgun (WGS) entry which is preliminary data.</text>
</comment>
<dbReference type="EMBL" id="WMIG01000014">
    <property type="protein sequence ID" value="MTH61300.1"/>
    <property type="molecule type" value="Genomic_DNA"/>
</dbReference>